<dbReference type="InterPro" id="IPR056632">
    <property type="entry name" value="DUF7730"/>
</dbReference>
<gene>
    <name evidence="3" type="ORF">N0V83_002554</name>
</gene>
<evidence type="ECO:0000313" key="3">
    <source>
        <dbReference type="EMBL" id="KAJ4373815.1"/>
    </source>
</evidence>
<accession>A0A9W9CNY5</accession>
<evidence type="ECO:0000259" key="2">
    <source>
        <dbReference type="Pfam" id="PF24864"/>
    </source>
</evidence>
<protein>
    <recommendedName>
        <fullName evidence="2">DUF7730 domain-containing protein</fullName>
    </recommendedName>
</protein>
<dbReference type="OrthoDB" id="3798004at2759"/>
<name>A0A9W9CNY5_9PLEO</name>
<organism evidence="3 4">
    <name type="scientific">Neocucurbitaria cava</name>
    <dbReference type="NCBI Taxonomy" id="798079"/>
    <lineage>
        <taxon>Eukaryota</taxon>
        <taxon>Fungi</taxon>
        <taxon>Dikarya</taxon>
        <taxon>Ascomycota</taxon>
        <taxon>Pezizomycotina</taxon>
        <taxon>Dothideomycetes</taxon>
        <taxon>Pleosporomycetidae</taxon>
        <taxon>Pleosporales</taxon>
        <taxon>Pleosporineae</taxon>
        <taxon>Cucurbitariaceae</taxon>
        <taxon>Neocucurbitaria</taxon>
    </lineage>
</organism>
<feature type="compositionally biased region" description="Basic and acidic residues" evidence="1">
    <location>
        <begin position="85"/>
        <end position="97"/>
    </location>
</feature>
<proteinExistence type="predicted"/>
<dbReference type="Proteomes" id="UP001140560">
    <property type="component" value="Unassembled WGS sequence"/>
</dbReference>
<sequence>MLLPAILFKPTKLSPLLTSGNGKDGEISPPARERKPRVLGEWSGKVDDQSQCAFLIKLPAEIRNEIYEYVFAEPPGASDFKIMEEEKKKEKDQQPREQEDEEEEDSDATTPPPSPPPPPPPPLQPSPSPSHPLSLLLTCRKLNTEATLLAYRLHPFRIEAPDMPFYKLHNRTLILPRPLFQAISRVSMSLGENKHASPIWAPAVQTFISHMILLSPNIGELVVRFRTPVGYRRDDGHFVGSVRPPSPSPPSSSSRGRGEHDVVEVLSCREHVPEWLSVAFAGVARDPYNFWRKSEKWAVFWPDVAHPEIHNDDDGGNDEEEMHRRWDACLAVLKQEGTGRKVRVRLRYEGQDEEDTRKPQRKGLGVTLVPGIPAEEDMLDLEAVTGRDGLEGLVYDPGEEYWEGLRAMKIERGEGGRGSDSR</sequence>
<feature type="region of interest" description="Disordered" evidence="1">
    <location>
        <begin position="85"/>
        <end position="130"/>
    </location>
</feature>
<reference evidence="3" key="1">
    <citation type="submission" date="2022-10" db="EMBL/GenBank/DDBJ databases">
        <title>Tapping the CABI collections for fungal endophytes: first genome assemblies for Collariella, Neodidymelliopsis, Ascochyta clinopodiicola, Didymella pomorum, Didymosphaeria variabile, Neocosmospora piperis and Neocucurbitaria cava.</title>
        <authorList>
            <person name="Hill R."/>
        </authorList>
    </citation>
    <scope>NUCLEOTIDE SEQUENCE</scope>
    <source>
        <strain evidence="3">IMI 356814</strain>
    </source>
</reference>
<feature type="compositionally biased region" description="Pro residues" evidence="1">
    <location>
        <begin position="110"/>
        <end position="130"/>
    </location>
</feature>
<keyword evidence="4" id="KW-1185">Reference proteome</keyword>
<feature type="region of interest" description="Disordered" evidence="1">
    <location>
        <begin position="236"/>
        <end position="260"/>
    </location>
</feature>
<comment type="caution">
    <text evidence="3">The sequence shown here is derived from an EMBL/GenBank/DDBJ whole genome shotgun (WGS) entry which is preliminary data.</text>
</comment>
<feature type="compositionally biased region" description="Basic and acidic residues" evidence="1">
    <location>
        <begin position="23"/>
        <end position="36"/>
    </location>
</feature>
<feature type="compositionally biased region" description="Acidic residues" evidence="1">
    <location>
        <begin position="98"/>
        <end position="107"/>
    </location>
</feature>
<feature type="region of interest" description="Disordered" evidence="1">
    <location>
        <begin position="13"/>
        <end position="36"/>
    </location>
</feature>
<dbReference type="Pfam" id="PF24864">
    <property type="entry name" value="DUF7730"/>
    <property type="match status" value="1"/>
</dbReference>
<dbReference type="EMBL" id="JAPEUY010000004">
    <property type="protein sequence ID" value="KAJ4373815.1"/>
    <property type="molecule type" value="Genomic_DNA"/>
</dbReference>
<feature type="domain" description="DUF7730" evidence="2">
    <location>
        <begin position="48"/>
        <end position="187"/>
    </location>
</feature>
<dbReference type="PANTHER" id="PTHR38790:SF4">
    <property type="entry name" value="2EXR DOMAIN-CONTAINING PROTEIN"/>
    <property type="match status" value="1"/>
</dbReference>
<dbReference type="AlphaFoldDB" id="A0A9W9CNY5"/>
<evidence type="ECO:0000313" key="4">
    <source>
        <dbReference type="Proteomes" id="UP001140560"/>
    </source>
</evidence>
<evidence type="ECO:0000256" key="1">
    <source>
        <dbReference type="SAM" id="MobiDB-lite"/>
    </source>
</evidence>
<dbReference type="PANTHER" id="PTHR38790">
    <property type="entry name" value="2EXR DOMAIN-CONTAINING PROTEIN-RELATED"/>
    <property type="match status" value="1"/>
</dbReference>